<dbReference type="Proteomes" id="UP000699462">
    <property type="component" value="Unassembled WGS sequence"/>
</dbReference>
<evidence type="ECO:0000259" key="2">
    <source>
        <dbReference type="SMART" id="SM01083"/>
    </source>
</evidence>
<proteinExistence type="predicted"/>
<dbReference type="EMBL" id="JTDF01007678">
    <property type="protein sequence ID" value="KAF8564893.1"/>
    <property type="molecule type" value="Genomic_DNA"/>
</dbReference>
<dbReference type="AlphaFoldDB" id="A0A8T0DAL0"/>
<feature type="compositionally biased region" description="Basic and acidic residues" evidence="1">
    <location>
        <begin position="132"/>
        <end position="150"/>
    </location>
</feature>
<feature type="region of interest" description="Disordered" evidence="1">
    <location>
        <begin position="116"/>
        <end position="150"/>
    </location>
</feature>
<accession>A0A8T0DAL0</accession>
<name>A0A8T0DAL0_9TREM</name>
<reference evidence="3 4" key="1">
    <citation type="submission" date="2019-07" db="EMBL/GenBank/DDBJ databases">
        <title>Annotation for the trematode Paragonimus westermani.</title>
        <authorList>
            <person name="Choi Y.-J."/>
        </authorList>
    </citation>
    <scope>NUCLEOTIDE SEQUENCE [LARGE SCALE GENOMIC DNA]</scope>
    <source>
        <strain evidence="3">180907_Pwestermani</strain>
    </source>
</reference>
<feature type="compositionally biased region" description="Polar residues" evidence="1">
    <location>
        <begin position="238"/>
        <end position="247"/>
    </location>
</feature>
<dbReference type="InterPro" id="IPR039875">
    <property type="entry name" value="LENG1-like"/>
</dbReference>
<evidence type="ECO:0000313" key="4">
    <source>
        <dbReference type="Proteomes" id="UP000699462"/>
    </source>
</evidence>
<feature type="region of interest" description="Disordered" evidence="1">
    <location>
        <begin position="217"/>
        <end position="260"/>
    </location>
</feature>
<protein>
    <recommendedName>
        <fullName evidence="2">CBF1-interacting co-repressor CIR N-terminal domain-containing protein</fullName>
    </recommendedName>
</protein>
<keyword evidence="4" id="KW-1185">Reference proteome</keyword>
<dbReference type="InterPro" id="IPR019339">
    <property type="entry name" value="CIR_N_dom"/>
</dbReference>
<dbReference type="PANTHER" id="PTHR22093:SF0">
    <property type="entry name" value="LEUKOCYTE RECEPTOR CLUSTER MEMBER 1"/>
    <property type="match status" value="1"/>
</dbReference>
<evidence type="ECO:0000313" key="3">
    <source>
        <dbReference type="EMBL" id="KAF8564893.1"/>
    </source>
</evidence>
<evidence type="ECO:0000256" key="1">
    <source>
        <dbReference type="SAM" id="MobiDB-lite"/>
    </source>
</evidence>
<comment type="caution">
    <text evidence="3">The sequence shown here is derived from an EMBL/GenBank/DDBJ whole genome shotgun (WGS) entry which is preliminary data.</text>
</comment>
<sequence>MNILPKKRWHVRTKENIARVKQDEAKFNEEQRQIKYRALLADQEARTEALRRRTSSEVCPSASTSSRTTLLSDCSAELITGNKEYEAEKKAEQEAKEKSIGLLTYLGQSLVESGGQRPWYDMHPKQLQNTDTSDKKKTKDEWEAKKKARADPLTEMNKISDWFEKRREERAKEEAKSIQRANACIAAMPTLFPHDILVPKTSTNPHPLAEAIAAVKARRQESDVRKSKSRIDLEESGPVTTEPSLASSDEKSGTICSLDPPGAVSNAVQLAKQLQVDRLRAERLQRERKERERAALVMAKARGLSQALHDPNEPTVSTNERDLPFNSAFNPELAAVLAERRQRHRDSRKRHYPCD</sequence>
<feature type="domain" description="CBF1-interacting co-repressor CIR N-terminal" evidence="2">
    <location>
        <begin position="8"/>
        <end position="44"/>
    </location>
</feature>
<dbReference type="PANTHER" id="PTHR22093">
    <property type="entry name" value="LEUKOCYTE RECEPTOR CLUSTER LRC MEMBER 1"/>
    <property type="match status" value="1"/>
</dbReference>
<organism evidence="3 4">
    <name type="scientific">Paragonimus westermani</name>
    <dbReference type="NCBI Taxonomy" id="34504"/>
    <lineage>
        <taxon>Eukaryota</taxon>
        <taxon>Metazoa</taxon>
        <taxon>Spiralia</taxon>
        <taxon>Lophotrochozoa</taxon>
        <taxon>Platyhelminthes</taxon>
        <taxon>Trematoda</taxon>
        <taxon>Digenea</taxon>
        <taxon>Plagiorchiida</taxon>
        <taxon>Troglotremata</taxon>
        <taxon>Troglotrematidae</taxon>
        <taxon>Paragonimus</taxon>
    </lineage>
</organism>
<dbReference type="SMART" id="SM01083">
    <property type="entry name" value="Cir_N"/>
    <property type="match status" value="1"/>
</dbReference>
<feature type="compositionally biased region" description="Basic and acidic residues" evidence="1">
    <location>
        <begin position="218"/>
        <end position="233"/>
    </location>
</feature>
<dbReference type="OrthoDB" id="2159131at2759"/>
<gene>
    <name evidence="3" type="ORF">P879_09635</name>
</gene>